<dbReference type="RefSeq" id="WP_115542130.1">
    <property type="nucleotide sequence ID" value="NZ_NXLQ01000001.1"/>
</dbReference>
<name>A0A3D8ISK0_9HELI</name>
<reference evidence="1 2" key="1">
    <citation type="submission" date="2018-04" db="EMBL/GenBank/DDBJ databases">
        <title>Novel Campyloabacter and Helicobacter Species and Strains.</title>
        <authorList>
            <person name="Mannion A.J."/>
            <person name="Shen Z."/>
            <person name="Fox J.G."/>
        </authorList>
    </citation>
    <scope>NUCLEOTIDE SEQUENCE [LARGE SCALE GENOMIC DNA]</scope>
    <source>
        <strain evidence="1 2">MIT 17-337</strain>
    </source>
</reference>
<dbReference type="EMBL" id="NXLQ01000001">
    <property type="protein sequence ID" value="RDU67604.1"/>
    <property type="molecule type" value="Genomic_DNA"/>
</dbReference>
<proteinExistence type="predicted"/>
<accession>A0A3D8ISK0</accession>
<dbReference type="OrthoDB" id="5329193at2"/>
<organism evidence="1 2">
    <name type="scientific">Helicobacter didelphidarum</name>
    <dbReference type="NCBI Taxonomy" id="2040648"/>
    <lineage>
        <taxon>Bacteria</taxon>
        <taxon>Pseudomonadati</taxon>
        <taxon>Campylobacterota</taxon>
        <taxon>Epsilonproteobacteria</taxon>
        <taxon>Campylobacterales</taxon>
        <taxon>Helicobacteraceae</taxon>
        <taxon>Helicobacter</taxon>
    </lineage>
</organism>
<protein>
    <submittedName>
        <fullName evidence="1">Uncharacterized protein</fullName>
    </submittedName>
</protein>
<keyword evidence="2" id="KW-1185">Reference proteome</keyword>
<sequence>MKISFSVICRIYILFLFFNGCDNSNKNTTPLDNIQITQNNNPAKTPEIEHKDSTMLNATQQDSPQTLTLPNDVQEFQEKYFKHIQEWESFWQDSKIIDKKEKAKKQDEQNKEALDLDKTFIVLRQKYSANQNVLESLRDCACLFPDCSAVITNNEYFYPNMDILEVYQTIIMDKKTNIFSNIALIEEYDYVLKSMQTTTIDLQSQAILQGEKNQPYRSIKFQWQLPQENISSQATNFRIKDLNTKDFNTKDSNSENLVIDSKPTNIMLTITLTPKEEICLPYQYNSITTFIQDKSGVHTKHYEEKLPAFSYPADLVLFVAQSCACARALGNIPNIAMNNLDEASKKNFLSPQVKYCDEVDSKRRDLWEKYMQDSRIIGILQQEQRMYKTQYSPTEPRDNDTIPTLQP</sequence>
<dbReference type="Proteomes" id="UP000256379">
    <property type="component" value="Unassembled WGS sequence"/>
</dbReference>
<evidence type="ECO:0000313" key="1">
    <source>
        <dbReference type="EMBL" id="RDU67604.1"/>
    </source>
</evidence>
<gene>
    <name evidence="1" type="ORF">CQA53_00940</name>
</gene>
<dbReference type="AlphaFoldDB" id="A0A3D8ISK0"/>
<evidence type="ECO:0000313" key="2">
    <source>
        <dbReference type="Proteomes" id="UP000256379"/>
    </source>
</evidence>
<comment type="caution">
    <text evidence="1">The sequence shown here is derived from an EMBL/GenBank/DDBJ whole genome shotgun (WGS) entry which is preliminary data.</text>
</comment>